<reference evidence="4 5" key="1">
    <citation type="submission" date="2019-02" db="EMBL/GenBank/DDBJ databases">
        <title>Genome sequencing of the rare red list fungi Antrodiella citrinella (Flaviporus citrinellus).</title>
        <authorList>
            <person name="Buettner E."/>
            <person name="Kellner H."/>
        </authorList>
    </citation>
    <scope>NUCLEOTIDE SEQUENCE [LARGE SCALE GENOMIC DNA]</scope>
    <source>
        <strain evidence="4 5">DSM 108506</strain>
    </source>
</reference>
<keyword evidence="5" id="KW-1185">Reference proteome</keyword>
<dbReference type="InterPro" id="IPR040198">
    <property type="entry name" value="Fido_containing"/>
</dbReference>
<dbReference type="EMBL" id="SGPM01000392">
    <property type="protein sequence ID" value="THH23114.1"/>
    <property type="molecule type" value="Genomic_DNA"/>
</dbReference>
<dbReference type="PANTHER" id="PTHR13504:SF38">
    <property type="entry name" value="FIDO DOMAIN-CONTAINING PROTEIN"/>
    <property type="match status" value="1"/>
</dbReference>
<evidence type="ECO:0000259" key="3">
    <source>
        <dbReference type="PROSITE" id="PS51459"/>
    </source>
</evidence>
<keyword evidence="2" id="KW-0067">ATP-binding</keyword>
<evidence type="ECO:0000313" key="4">
    <source>
        <dbReference type="EMBL" id="THH23114.1"/>
    </source>
</evidence>
<organism evidence="4 5">
    <name type="scientific">Antrodiella citrinella</name>
    <dbReference type="NCBI Taxonomy" id="2447956"/>
    <lineage>
        <taxon>Eukaryota</taxon>
        <taxon>Fungi</taxon>
        <taxon>Dikarya</taxon>
        <taxon>Basidiomycota</taxon>
        <taxon>Agaricomycotina</taxon>
        <taxon>Agaricomycetes</taxon>
        <taxon>Polyporales</taxon>
        <taxon>Steccherinaceae</taxon>
        <taxon>Antrodiella</taxon>
    </lineage>
</organism>
<dbReference type="Gene3D" id="1.10.3290.10">
    <property type="entry name" value="Fido-like domain"/>
    <property type="match status" value="1"/>
</dbReference>
<keyword evidence="2" id="KW-0547">Nucleotide-binding</keyword>
<comment type="caution">
    <text evidence="4">The sequence shown here is derived from an EMBL/GenBank/DDBJ whole genome shotgun (WGS) entry which is preliminary data.</text>
</comment>
<evidence type="ECO:0000256" key="1">
    <source>
        <dbReference type="PIRSR" id="PIRSR640198-1"/>
    </source>
</evidence>
<feature type="active site" evidence="1">
    <location>
        <position position="37"/>
    </location>
</feature>
<dbReference type="InterPro" id="IPR036597">
    <property type="entry name" value="Fido-like_dom_sf"/>
</dbReference>
<feature type="binding site" evidence="2">
    <location>
        <begin position="41"/>
        <end position="48"/>
    </location>
    <ligand>
        <name>ATP</name>
        <dbReference type="ChEBI" id="CHEBI:30616"/>
    </ligand>
</feature>
<dbReference type="PANTHER" id="PTHR13504">
    <property type="entry name" value="FIDO DOMAIN-CONTAINING PROTEIN DDB_G0283145"/>
    <property type="match status" value="1"/>
</dbReference>
<feature type="domain" description="Fido" evidence="3">
    <location>
        <begin position="1"/>
        <end position="98"/>
    </location>
</feature>
<dbReference type="Proteomes" id="UP000308730">
    <property type="component" value="Unassembled WGS sequence"/>
</dbReference>
<accession>A0A4S4MCA3</accession>
<evidence type="ECO:0000256" key="2">
    <source>
        <dbReference type="PIRSR" id="PIRSR640198-2"/>
    </source>
</evidence>
<dbReference type="AlphaFoldDB" id="A0A4S4MCA3"/>
<protein>
    <recommendedName>
        <fullName evidence="3">Fido domain-containing protein</fullName>
    </recommendedName>
</protein>
<dbReference type="PROSITE" id="PS51459">
    <property type="entry name" value="FIDO"/>
    <property type="match status" value="1"/>
</dbReference>
<dbReference type="InterPro" id="IPR003812">
    <property type="entry name" value="Fido"/>
</dbReference>
<evidence type="ECO:0000313" key="5">
    <source>
        <dbReference type="Proteomes" id="UP000308730"/>
    </source>
</evidence>
<sequence length="138" mass="15447">MFLGEYYAALNMELINRTDLDPFALSTWIQHVVITIHPFEDGNGRLSRILGSIPLTRARLPPLAITSSIRLAYLEALNAIRAAPNRAAPEAYHEFISCLFGSSQAAIEALLFIRNQPANAHIRSLYSQFKFEAELETT</sequence>
<dbReference type="GO" id="GO:0005524">
    <property type="term" value="F:ATP binding"/>
    <property type="evidence" value="ECO:0007669"/>
    <property type="project" value="UniProtKB-KW"/>
</dbReference>
<name>A0A4S4MCA3_9APHY</name>
<proteinExistence type="predicted"/>
<gene>
    <name evidence="4" type="ORF">EUX98_g8065</name>
</gene>
<dbReference type="SUPFAM" id="SSF140931">
    <property type="entry name" value="Fic-like"/>
    <property type="match status" value="1"/>
</dbReference>
<dbReference type="OrthoDB" id="439046at2759"/>
<dbReference type="Pfam" id="PF02661">
    <property type="entry name" value="Fic"/>
    <property type="match status" value="1"/>
</dbReference>